<feature type="compositionally biased region" description="Basic and acidic residues" evidence="1">
    <location>
        <begin position="78"/>
        <end position="98"/>
    </location>
</feature>
<feature type="compositionally biased region" description="Basic and acidic residues" evidence="1">
    <location>
        <begin position="271"/>
        <end position="295"/>
    </location>
</feature>
<accession>A0A2T7D6E7</accession>
<dbReference type="Gramene" id="PUZ51142">
    <property type="protein sequence ID" value="PUZ51142"/>
    <property type="gene ID" value="GQ55_6G152600"/>
</dbReference>
<evidence type="ECO:0000313" key="2">
    <source>
        <dbReference type="EMBL" id="PUZ51142.1"/>
    </source>
</evidence>
<feature type="compositionally biased region" description="Basic and acidic residues" evidence="1">
    <location>
        <begin position="55"/>
        <end position="67"/>
    </location>
</feature>
<organism evidence="2 3">
    <name type="scientific">Panicum hallii var. hallii</name>
    <dbReference type="NCBI Taxonomy" id="1504633"/>
    <lineage>
        <taxon>Eukaryota</taxon>
        <taxon>Viridiplantae</taxon>
        <taxon>Streptophyta</taxon>
        <taxon>Embryophyta</taxon>
        <taxon>Tracheophyta</taxon>
        <taxon>Spermatophyta</taxon>
        <taxon>Magnoliopsida</taxon>
        <taxon>Liliopsida</taxon>
        <taxon>Poales</taxon>
        <taxon>Poaceae</taxon>
        <taxon>PACMAD clade</taxon>
        <taxon>Panicoideae</taxon>
        <taxon>Panicodae</taxon>
        <taxon>Paniceae</taxon>
        <taxon>Panicinae</taxon>
        <taxon>Panicum</taxon>
        <taxon>Panicum sect. Panicum</taxon>
    </lineage>
</organism>
<evidence type="ECO:0000256" key="1">
    <source>
        <dbReference type="SAM" id="MobiDB-lite"/>
    </source>
</evidence>
<dbReference type="AlphaFoldDB" id="A0A2T7D6E7"/>
<reference evidence="2 3" key="1">
    <citation type="submission" date="2018-04" db="EMBL/GenBank/DDBJ databases">
        <title>WGS assembly of Panicum hallii var. hallii HAL2.</title>
        <authorList>
            <person name="Lovell J."/>
            <person name="Jenkins J."/>
            <person name="Lowry D."/>
            <person name="Mamidi S."/>
            <person name="Sreedasyam A."/>
            <person name="Weng X."/>
            <person name="Barry K."/>
            <person name="Bonette J."/>
            <person name="Campitelli B."/>
            <person name="Daum C."/>
            <person name="Gordon S."/>
            <person name="Gould B."/>
            <person name="Lipzen A."/>
            <person name="MacQueen A."/>
            <person name="Palacio-Mejia J."/>
            <person name="Plott C."/>
            <person name="Shakirov E."/>
            <person name="Shu S."/>
            <person name="Yoshinaga Y."/>
            <person name="Zane M."/>
            <person name="Rokhsar D."/>
            <person name="Grimwood J."/>
            <person name="Schmutz J."/>
            <person name="Juenger T."/>
        </authorList>
    </citation>
    <scope>NUCLEOTIDE SEQUENCE [LARGE SCALE GENOMIC DNA]</scope>
    <source>
        <strain evidence="3">cv. HAL2</strain>
    </source>
</reference>
<feature type="compositionally biased region" description="Basic residues" evidence="1">
    <location>
        <begin position="33"/>
        <end position="42"/>
    </location>
</feature>
<feature type="compositionally biased region" description="Basic and acidic residues" evidence="1">
    <location>
        <begin position="146"/>
        <end position="189"/>
    </location>
</feature>
<feature type="compositionally biased region" description="Basic and acidic residues" evidence="1">
    <location>
        <begin position="197"/>
        <end position="247"/>
    </location>
</feature>
<gene>
    <name evidence="2" type="ORF">GQ55_6G152600</name>
</gene>
<dbReference type="Proteomes" id="UP000244336">
    <property type="component" value="Chromosome 6"/>
</dbReference>
<dbReference type="OrthoDB" id="10439576at2759"/>
<dbReference type="EMBL" id="CM009754">
    <property type="protein sequence ID" value="PUZ51142.1"/>
    <property type="molecule type" value="Genomic_DNA"/>
</dbReference>
<proteinExistence type="predicted"/>
<sequence length="329" mass="36159">MELAGDRSRQLPLSSGDVTRVLVAGGHHRRLLNKDKRIVKRQHHEDDNGGLGGYRHCEEPNEADHRGRVLVNVPHGGQPERQHLHGQRQDGERDERVRPRAQPPVDGDGGHVPARGGEKRHVKRNEREEQRGGVRRVRAVPGAVRGVRELARVRDDGGRRGENEHVRGEERQAGERHGDGGRRQPRPSDGRAQQQEHAGEHPRLGDAVRDERVREARHDLAARREQGPAEEREAERLGGGHEPREEGEQQAGTPGRRAEVEDAAQAALPRARFEGDEHERCRGGDRGDGHGEGSGREVGAASDGQGRDAPGLERLGDRDAGLHGLVAAA</sequence>
<evidence type="ECO:0000313" key="3">
    <source>
        <dbReference type="Proteomes" id="UP000244336"/>
    </source>
</evidence>
<feature type="region of interest" description="Disordered" evidence="1">
    <location>
        <begin position="33"/>
        <end position="329"/>
    </location>
</feature>
<feature type="compositionally biased region" description="Basic and acidic residues" evidence="1">
    <location>
        <begin position="310"/>
        <end position="321"/>
    </location>
</feature>
<keyword evidence="3" id="KW-1185">Reference proteome</keyword>
<name>A0A2T7D6E7_9POAL</name>
<protein>
    <submittedName>
        <fullName evidence="2">Uncharacterized protein</fullName>
    </submittedName>
</protein>